<dbReference type="Gene3D" id="1.10.10.10">
    <property type="entry name" value="Winged helix-like DNA-binding domain superfamily/Winged helix DNA-binding domain"/>
    <property type="match status" value="1"/>
</dbReference>
<reference evidence="1" key="1">
    <citation type="submission" date="2020-08" db="EMBL/GenBank/DDBJ databases">
        <title>Genomic Encyclopedia of Type Strains, Phase IV (KMG-IV): sequencing the most valuable type-strain genomes for metagenomic binning, comparative biology and taxonomic classification.</title>
        <authorList>
            <person name="Goeker M."/>
        </authorList>
    </citation>
    <scope>NUCLEOTIDE SEQUENCE</scope>
    <source>
        <strain evidence="1">DSM 669</strain>
    </source>
</reference>
<proteinExistence type="predicted"/>
<dbReference type="GeneID" id="68693798"/>
<comment type="caution">
    <text evidence="1">The sequence shown here is derived from an EMBL/GenBank/DDBJ whole genome shotgun (WGS) entry which is preliminary data.</text>
</comment>
<dbReference type="EMBL" id="JACHGX010000004">
    <property type="protein sequence ID" value="MBB6090093.1"/>
    <property type="molecule type" value="Genomic_DNA"/>
</dbReference>
<name>A0A841HBP6_HALSI</name>
<sequence>MPRPELAEWMTPMDRDILELLWNDGRRELILNPGTIEANTDWKRQSIRQHILKLREHGLVEYYDEDRALYQLSERGRAWLTGEIDTDDLQVGN</sequence>
<accession>A0A841HBP6</accession>
<evidence type="ECO:0000313" key="2">
    <source>
        <dbReference type="Proteomes" id="UP000642919"/>
    </source>
</evidence>
<organism evidence="1 2">
    <name type="scientific">Halobacterium salinarum</name>
    <name type="common">Halobacterium halobium</name>
    <dbReference type="NCBI Taxonomy" id="2242"/>
    <lineage>
        <taxon>Archaea</taxon>
        <taxon>Methanobacteriati</taxon>
        <taxon>Methanobacteriota</taxon>
        <taxon>Stenosarchaea group</taxon>
        <taxon>Halobacteria</taxon>
        <taxon>Halobacteriales</taxon>
        <taxon>Halobacteriaceae</taxon>
        <taxon>Halobacterium</taxon>
    </lineage>
</organism>
<protein>
    <submittedName>
        <fullName evidence="1">Putative transcriptional regulator</fullName>
    </submittedName>
</protein>
<dbReference type="InterPro" id="IPR036390">
    <property type="entry name" value="WH_DNA-bd_sf"/>
</dbReference>
<dbReference type="InterPro" id="IPR036388">
    <property type="entry name" value="WH-like_DNA-bd_sf"/>
</dbReference>
<dbReference type="Proteomes" id="UP000642919">
    <property type="component" value="Unassembled WGS sequence"/>
</dbReference>
<dbReference type="SUPFAM" id="SSF46785">
    <property type="entry name" value="Winged helix' DNA-binding domain"/>
    <property type="match status" value="1"/>
</dbReference>
<dbReference type="AlphaFoldDB" id="A0A841HBP6"/>
<gene>
    <name evidence="1" type="ORF">HNR49_001466</name>
</gene>
<dbReference type="RefSeq" id="WP_012289259.1">
    <property type="nucleotide sequence ID" value="NZ_JACHGX010000004.1"/>
</dbReference>
<evidence type="ECO:0000313" key="1">
    <source>
        <dbReference type="EMBL" id="MBB6090093.1"/>
    </source>
</evidence>